<dbReference type="GeneID" id="103521016"/>
<feature type="compositionally biased region" description="Acidic residues" evidence="2">
    <location>
        <begin position="243"/>
        <end position="272"/>
    </location>
</feature>
<dbReference type="Proteomes" id="UP000079169">
    <property type="component" value="Unplaced"/>
</dbReference>
<sequence>MKNNNFLYICIVEILIVYIMHVNSYTDGKKYTLPKANTKYISTHNIRHKHHYVNRTLAVKNKPNHNSKPLGKVHVVMTTTAKPLKLKTGAKRTSPVDSFSLKHTLHDVTLKKPIFVTPKETTTKASPLVLKEGHVQPMDTTIDLLDLPLTYKLFNNEDRIKLNDLSNTNNLAPPTFDLATKSTPNVNEENSGKSPPYFDQYLQKDSPHFMQPVRNTSSNGSIMKIDDLVSKGNHFMNDNNNNNDDEDEDDEEDDDIADDEDEDDNEDDIAVFDDELTTSTLASTSRMILTTTALPSTTARSSKDVNDSAETSKLNMVRSRSVPFRAEYAGFKTVRSPPSLESPTTEDSVQNLQRLASKHKMKVIKDAACRKPMPKVIKVSDVYPSATKIYLPQCTIIHQCAEDTGCCSGPFEKCGPKSSEKVDLYFYAYSTSSIVRGASPHQIEKLGFYNHTECECHEDMPRDDSNVMENETKSVTESPPALEEPCFCPTDYTVRRFLNGSCGCDCFDKDRNCLRFKKGKEYLSLKDKWCIKTGKCHTPSCEYGKYSAKVGRCPRQNEKSRFF</sequence>
<feature type="domain" description="Platelet-derived growth factor (PDGF) family profile" evidence="4">
    <location>
        <begin position="356"/>
        <end position="461"/>
    </location>
</feature>
<dbReference type="Pfam" id="PF00341">
    <property type="entry name" value="PDGF"/>
    <property type="match status" value="1"/>
</dbReference>
<name>A0A1S3DLL4_DIACI</name>
<feature type="compositionally biased region" description="Polar residues" evidence="2">
    <location>
        <begin position="180"/>
        <end position="193"/>
    </location>
</feature>
<evidence type="ECO:0000256" key="1">
    <source>
        <dbReference type="RuleBase" id="RU003818"/>
    </source>
</evidence>
<keyword evidence="3" id="KW-0812">Transmembrane</keyword>
<evidence type="ECO:0000259" key="4">
    <source>
        <dbReference type="PROSITE" id="PS50278"/>
    </source>
</evidence>
<dbReference type="GO" id="GO:0035099">
    <property type="term" value="P:hemocyte migration"/>
    <property type="evidence" value="ECO:0007669"/>
    <property type="project" value="TreeGrafter"/>
</dbReference>
<keyword evidence="3" id="KW-0472">Membrane</keyword>
<dbReference type="AlphaFoldDB" id="A0A1S3DLL4"/>
<evidence type="ECO:0000313" key="5">
    <source>
        <dbReference type="Proteomes" id="UP000079169"/>
    </source>
</evidence>
<dbReference type="PROSITE" id="PS50278">
    <property type="entry name" value="PDGF_2"/>
    <property type="match status" value="1"/>
</dbReference>
<dbReference type="KEGG" id="dci:103521016"/>
<dbReference type="PaxDb" id="121845-A0A1S3DLL4"/>
<comment type="similarity">
    <text evidence="1">Belongs to the PDGF/VEGF growth factor family.</text>
</comment>
<feature type="region of interest" description="Disordered" evidence="2">
    <location>
        <begin position="164"/>
        <end position="202"/>
    </location>
</feature>
<dbReference type="GO" id="GO:0016020">
    <property type="term" value="C:membrane"/>
    <property type="evidence" value="ECO:0007669"/>
    <property type="project" value="InterPro"/>
</dbReference>
<dbReference type="Gene3D" id="2.10.90.10">
    <property type="entry name" value="Cystine-knot cytokines"/>
    <property type="match status" value="1"/>
</dbReference>
<dbReference type="InterPro" id="IPR000072">
    <property type="entry name" value="PDGF/VEGF_dom"/>
</dbReference>
<feature type="region of interest" description="Disordered" evidence="2">
    <location>
        <begin position="231"/>
        <end position="272"/>
    </location>
</feature>
<evidence type="ECO:0000256" key="3">
    <source>
        <dbReference type="SAM" id="Phobius"/>
    </source>
</evidence>
<gene>
    <name evidence="6" type="primary">LOC103521016</name>
</gene>
<dbReference type="STRING" id="121845.A0A1S3DLL4"/>
<feature type="transmembrane region" description="Helical" evidence="3">
    <location>
        <begin position="6"/>
        <end position="25"/>
    </location>
</feature>
<dbReference type="GO" id="GO:0008083">
    <property type="term" value="F:growth factor activity"/>
    <property type="evidence" value="ECO:0007669"/>
    <property type="project" value="UniProtKB-KW"/>
</dbReference>
<organism evidence="5 6">
    <name type="scientific">Diaphorina citri</name>
    <name type="common">Asian citrus psyllid</name>
    <dbReference type="NCBI Taxonomy" id="121845"/>
    <lineage>
        <taxon>Eukaryota</taxon>
        <taxon>Metazoa</taxon>
        <taxon>Ecdysozoa</taxon>
        <taxon>Arthropoda</taxon>
        <taxon>Hexapoda</taxon>
        <taxon>Insecta</taxon>
        <taxon>Pterygota</taxon>
        <taxon>Neoptera</taxon>
        <taxon>Paraneoptera</taxon>
        <taxon>Hemiptera</taxon>
        <taxon>Sternorrhyncha</taxon>
        <taxon>Psylloidea</taxon>
        <taxon>Psyllidae</taxon>
        <taxon>Diaphorininae</taxon>
        <taxon>Diaphorina</taxon>
    </lineage>
</organism>
<accession>A0A1S3DLL4</accession>
<keyword evidence="3" id="KW-1133">Transmembrane helix</keyword>
<dbReference type="SUPFAM" id="SSF57501">
    <property type="entry name" value="Cystine-knot cytokines"/>
    <property type="match status" value="1"/>
</dbReference>
<reference evidence="6" key="1">
    <citation type="submission" date="2025-08" db="UniProtKB">
        <authorList>
            <consortium name="RefSeq"/>
        </authorList>
    </citation>
    <scope>IDENTIFICATION</scope>
</reference>
<keyword evidence="1" id="KW-0339">Growth factor</keyword>
<dbReference type="PANTHER" id="PTHR21719:SF1">
    <property type="entry name" value="FI06402P-RELATED"/>
    <property type="match status" value="1"/>
</dbReference>
<dbReference type="PANTHER" id="PTHR21719">
    <property type="entry name" value="FI06402P-RELATED"/>
    <property type="match status" value="1"/>
</dbReference>
<keyword evidence="5" id="KW-1185">Reference proteome</keyword>
<dbReference type="InterPro" id="IPR029034">
    <property type="entry name" value="Cystine-knot_cytokine"/>
</dbReference>
<dbReference type="SMART" id="SM00141">
    <property type="entry name" value="PDGF"/>
    <property type="match status" value="1"/>
</dbReference>
<evidence type="ECO:0000256" key="2">
    <source>
        <dbReference type="SAM" id="MobiDB-lite"/>
    </source>
</evidence>
<proteinExistence type="inferred from homology"/>
<protein>
    <submittedName>
        <fullName evidence="6">Uncharacterized protein LOC103521016</fullName>
    </submittedName>
</protein>
<evidence type="ECO:0000313" key="6">
    <source>
        <dbReference type="RefSeq" id="XP_008484343.2"/>
    </source>
</evidence>
<dbReference type="RefSeq" id="XP_008484343.2">
    <property type="nucleotide sequence ID" value="XM_008486121.3"/>
</dbReference>